<comment type="caution">
    <text evidence="1">The sequence shown here is derived from an EMBL/GenBank/DDBJ whole genome shotgun (WGS) entry which is preliminary data.</text>
</comment>
<reference evidence="1" key="1">
    <citation type="submission" date="2023-07" db="EMBL/GenBank/DDBJ databases">
        <title>Black Yeasts Isolated from many extreme environments.</title>
        <authorList>
            <person name="Coleine C."/>
            <person name="Stajich J.E."/>
            <person name="Selbmann L."/>
        </authorList>
    </citation>
    <scope>NUCLEOTIDE SEQUENCE</scope>
    <source>
        <strain evidence="1">CCFEE 5714</strain>
    </source>
</reference>
<proteinExistence type="predicted"/>
<gene>
    <name evidence="1" type="ORF">LTR37_004979</name>
</gene>
<keyword evidence="2" id="KW-1185">Reference proteome</keyword>
<organism evidence="1 2">
    <name type="scientific">Vermiconidia calcicola</name>
    <dbReference type="NCBI Taxonomy" id="1690605"/>
    <lineage>
        <taxon>Eukaryota</taxon>
        <taxon>Fungi</taxon>
        <taxon>Dikarya</taxon>
        <taxon>Ascomycota</taxon>
        <taxon>Pezizomycotina</taxon>
        <taxon>Dothideomycetes</taxon>
        <taxon>Dothideomycetidae</taxon>
        <taxon>Mycosphaerellales</taxon>
        <taxon>Extremaceae</taxon>
        <taxon>Vermiconidia</taxon>
    </lineage>
</organism>
<sequence>MSKNDPQATNNSTPAKHAPQHRSLFSIPAPLKHLFDQFPLVTYAENELPLRTRQSRDENVLHLFTTDEDAESGRPSFNPACLKWQTYLKLVGVPFRVASSSNHASPSGALPFLFPATPGADLLKARDPVPSSKLKKWLASQSTAEKLRETSDVRYDAYTSVLDGPIRKAWLYQLYLSPANSPLVHRLYVGPCSSNPFVQMTIAYQLRRAAETELVKASLSDTLSETDVMHEAGQALEALSTLLGQDEWFFGQVRPSLFDASVFAYTHLVLEGSIKWEENRLAEELGKSENLVRHQRRIFQAYF</sequence>
<dbReference type="EMBL" id="JAUTXU010000031">
    <property type="protein sequence ID" value="KAK3718475.1"/>
    <property type="molecule type" value="Genomic_DNA"/>
</dbReference>
<evidence type="ECO:0000313" key="2">
    <source>
        <dbReference type="Proteomes" id="UP001281147"/>
    </source>
</evidence>
<protein>
    <submittedName>
        <fullName evidence="1">Uncharacterized protein</fullName>
    </submittedName>
</protein>
<accession>A0ACC3NL72</accession>
<dbReference type="Proteomes" id="UP001281147">
    <property type="component" value="Unassembled WGS sequence"/>
</dbReference>
<name>A0ACC3NL72_9PEZI</name>
<evidence type="ECO:0000313" key="1">
    <source>
        <dbReference type="EMBL" id="KAK3718475.1"/>
    </source>
</evidence>